<proteinExistence type="predicted"/>
<gene>
    <name evidence="5" type="ORF">EQU50_04935</name>
</gene>
<dbReference type="SUPFAM" id="SSF53474">
    <property type="entry name" value="alpha/beta-Hydrolases"/>
    <property type="match status" value="1"/>
</dbReference>
<keyword evidence="5" id="KW-0378">Hydrolase</keyword>
<keyword evidence="6" id="KW-1185">Reference proteome</keyword>
<feature type="domain" description="AB hydrolase-1" evidence="3">
    <location>
        <begin position="260"/>
        <end position="503"/>
    </location>
</feature>
<dbReference type="GO" id="GO:0016746">
    <property type="term" value="F:acyltransferase activity"/>
    <property type="evidence" value="ECO:0007669"/>
    <property type="project" value="UniProtKB-KW"/>
</dbReference>
<dbReference type="GO" id="GO:0016787">
    <property type="term" value="F:hydrolase activity"/>
    <property type="evidence" value="ECO:0007669"/>
    <property type="project" value="UniProtKB-KW"/>
</dbReference>
<evidence type="ECO:0000259" key="3">
    <source>
        <dbReference type="Pfam" id="PF00561"/>
    </source>
</evidence>
<dbReference type="AlphaFoldDB" id="A0A4Q7DHP9"/>
<dbReference type="InterPro" id="IPR000073">
    <property type="entry name" value="AB_hydrolase_1"/>
</dbReference>
<dbReference type="Pfam" id="PF07167">
    <property type="entry name" value="PhaC_N"/>
    <property type="match status" value="1"/>
</dbReference>
<dbReference type="EMBL" id="SCFB01000005">
    <property type="protein sequence ID" value="RZI46283.1"/>
    <property type="molecule type" value="Genomic_DNA"/>
</dbReference>
<dbReference type="Pfam" id="PF00561">
    <property type="entry name" value="Abhydrolase_1"/>
    <property type="match status" value="1"/>
</dbReference>
<organism evidence="5 6">
    <name type="scientific">Candidatus Finniella inopinata</name>
    <dbReference type="NCBI Taxonomy" id="1696036"/>
    <lineage>
        <taxon>Bacteria</taxon>
        <taxon>Pseudomonadati</taxon>
        <taxon>Pseudomonadota</taxon>
        <taxon>Alphaproteobacteria</taxon>
        <taxon>Holosporales</taxon>
        <taxon>Candidatus Paracaedibacteraceae</taxon>
        <taxon>Candidatus Finniella</taxon>
    </lineage>
</organism>
<comment type="caution">
    <text evidence="5">The sequence shown here is derived from an EMBL/GenBank/DDBJ whole genome shotgun (WGS) entry which is preliminary data.</text>
</comment>
<accession>A0A4Q7DHP9</accession>
<dbReference type="InterPro" id="IPR029058">
    <property type="entry name" value="AB_hydrolase_fold"/>
</dbReference>
<reference evidence="5 6" key="1">
    <citation type="submission" date="2018-10" db="EMBL/GenBank/DDBJ databases">
        <title>An updated phylogeny of the Alphaproteobacteria reveals that the parasitic Rickettsiales and Holosporales have independent origins.</title>
        <authorList>
            <person name="Munoz-Gomez S.A."/>
            <person name="Hess S."/>
            <person name="Burger G."/>
            <person name="Lang B.F."/>
            <person name="Susko E."/>
            <person name="Slamovits C.H."/>
            <person name="Roger A.J."/>
        </authorList>
    </citation>
    <scope>NUCLEOTIDE SEQUENCE [LARGE SCALE GENOMIC DNA]</scope>
    <source>
        <strain evidence="5">HOLO01</strain>
    </source>
</reference>
<dbReference type="GO" id="GO:0042619">
    <property type="term" value="P:poly-hydroxybutyrate biosynthetic process"/>
    <property type="evidence" value="ECO:0007669"/>
    <property type="project" value="InterPro"/>
</dbReference>
<evidence type="ECO:0000313" key="6">
    <source>
        <dbReference type="Proteomes" id="UP000293550"/>
    </source>
</evidence>
<dbReference type="PANTHER" id="PTHR36837">
    <property type="entry name" value="POLY(3-HYDROXYALKANOATE) POLYMERASE SUBUNIT PHAC"/>
    <property type="match status" value="1"/>
</dbReference>
<keyword evidence="2" id="KW-0012">Acyltransferase</keyword>
<dbReference type="InterPro" id="IPR051321">
    <property type="entry name" value="PHA/PHB_synthase"/>
</dbReference>
<evidence type="ECO:0000256" key="2">
    <source>
        <dbReference type="ARBA" id="ARBA00023315"/>
    </source>
</evidence>
<dbReference type="Proteomes" id="UP000293550">
    <property type="component" value="Unassembled WGS sequence"/>
</dbReference>
<name>A0A4Q7DHP9_9PROT</name>
<dbReference type="Gene3D" id="3.40.50.1820">
    <property type="entry name" value="alpha/beta hydrolase"/>
    <property type="match status" value="1"/>
</dbReference>
<dbReference type="OrthoDB" id="7208816at2"/>
<protein>
    <submittedName>
        <fullName evidence="5">Alpha/beta fold hydrolase</fullName>
    </submittedName>
</protein>
<dbReference type="RefSeq" id="WP_130154034.1">
    <property type="nucleotide sequence ID" value="NZ_SCFB01000005.1"/>
</dbReference>
<keyword evidence="1" id="KW-0808">Transferase</keyword>
<evidence type="ECO:0000259" key="4">
    <source>
        <dbReference type="Pfam" id="PF07167"/>
    </source>
</evidence>
<feature type="domain" description="Poly-beta-hydroxybutyrate polymerase N-terminal" evidence="4">
    <location>
        <begin position="90"/>
        <end position="259"/>
    </location>
</feature>
<evidence type="ECO:0000313" key="5">
    <source>
        <dbReference type="EMBL" id="RZI46283.1"/>
    </source>
</evidence>
<sequence>MKKHLKDIQAFHNQIWKTFLEQQQKGSCTSLWDTITNACQEDTKTATQKDICWNDIQKQYFENLETIFTKTMGGFFQNDNPLPPETPPLDRRFQDPEWQTNPMFYYLKESYLLYSDYVQNLFEHEDLDAESRKKLQFYIKNFLDALSPSNFPFTNPEVVRETVKQKGENLVKGFQNYLKDQQKHQGPALPALTDLSAFKVGESLATTPGKVIFENEIFQLIQYLPPKTPYYETPVLIIPPWINKFYIFDLQPEKSFIRWNVDAGHVVYVISWVNPDASYASVGLKDYLLKGIDKAIEKIKSTTHVPKVNAVGFCVGGVALLTLMGYYQKKGNTSIASATLLASPTDFREMGDLSLFVSKEQIQILEKTLKKQGGLAGEAMMQIFRSLRANELIWPNYINSYLLGKKPTPLDFLFWNSDTTNLPAKMHLEYLKEFFLGNALMKSNEYHLGKVGIDIETITNPFFIVATQRDHIVPWKAAFPAFQKLRNSRFILGGSGHIVGIINPPSGQKYGYWTNETPHTISAEEWLHTATKHAGSWWKEWQEWLTPYLGQRTLLPKDIKSPSLEDAPGRYALQKAPDLKVNPIAGFWDFYAPVKS</sequence>
<dbReference type="PANTHER" id="PTHR36837:SF5">
    <property type="entry name" value="POLY-3-HYDROXYBUTYRATE SYNTHASE"/>
    <property type="match status" value="1"/>
</dbReference>
<dbReference type="InterPro" id="IPR010941">
    <property type="entry name" value="PhaC_N"/>
</dbReference>
<evidence type="ECO:0000256" key="1">
    <source>
        <dbReference type="ARBA" id="ARBA00022679"/>
    </source>
</evidence>